<feature type="non-terminal residue" evidence="2">
    <location>
        <position position="1"/>
    </location>
</feature>
<keyword evidence="1" id="KW-0472">Membrane</keyword>
<feature type="transmembrane region" description="Helical" evidence="1">
    <location>
        <begin position="41"/>
        <end position="60"/>
    </location>
</feature>
<evidence type="ECO:0000313" key="2">
    <source>
        <dbReference type="EMBL" id="KAJ7203810.1"/>
    </source>
</evidence>
<protein>
    <submittedName>
        <fullName evidence="2">Uncharacterized protein</fullName>
    </submittedName>
</protein>
<keyword evidence="3" id="KW-1185">Reference proteome</keyword>
<evidence type="ECO:0000313" key="3">
    <source>
        <dbReference type="Proteomes" id="UP001219525"/>
    </source>
</evidence>
<organism evidence="2 3">
    <name type="scientific">Mycena pura</name>
    <dbReference type="NCBI Taxonomy" id="153505"/>
    <lineage>
        <taxon>Eukaryota</taxon>
        <taxon>Fungi</taxon>
        <taxon>Dikarya</taxon>
        <taxon>Basidiomycota</taxon>
        <taxon>Agaricomycotina</taxon>
        <taxon>Agaricomycetes</taxon>
        <taxon>Agaricomycetidae</taxon>
        <taxon>Agaricales</taxon>
        <taxon>Marasmiineae</taxon>
        <taxon>Mycenaceae</taxon>
        <taxon>Mycena</taxon>
    </lineage>
</organism>
<feature type="transmembrane region" description="Helical" evidence="1">
    <location>
        <begin position="162"/>
        <end position="188"/>
    </location>
</feature>
<keyword evidence="1" id="KW-1133">Transmembrane helix</keyword>
<dbReference type="EMBL" id="JARJCW010000049">
    <property type="protein sequence ID" value="KAJ7203810.1"/>
    <property type="molecule type" value="Genomic_DNA"/>
</dbReference>
<dbReference type="AlphaFoldDB" id="A0AAD6V9T8"/>
<proteinExistence type="predicted"/>
<accession>A0AAD6V9T8</accession>
<sequence length="222" mass="24512">MLSFGLKLVWFSLSLSGVIGCWAVLLPLAWATQSYWAPLSYAVAITGLQGIFCIGLVWGMNPPAMPVPFCLVQVIVAGLAASFLAGVLAAITSATTVYVAKPKQWGTQNGTAVFKWQSYYLVPMGLFPLLATTVQATFVIYFATFNNADGMTCAPHPLWLRFLGYAGPPFLITIPCLWLTLLSVLRVLRTYQHIRRARRSVDFAALDRFTALPQRMRKSRSQ</sequence>
<evidence type="ECO:0000256" key="1">
    <source>
        <dbReference type="SAM" id="Phobius"/>
    </source>
</evidence>
<feature type="transmembrane region" description="Helical" evidence="1">
    <location>
        <begin position="6"/>
        <end position="29"/>
    </location>
</feature>
<gene>
    <name evidence="2" type="ORF">GGX14DRAFT_328220</name>
</gene>
<feature type="transmembrane region" description="Helical" evidence="1">
    <location>
        <begin position="120"/>
        <end position="142"/>
    </location>
</feature>
<keyword evidence="1" id="KW-0812">Transmembrane</keyword>
<name>A0AAD6V9T8_9AGAR</name>
<reference evidence="2" key="1">
    <citation type="submission" date="2023-03" db="EMBL/GenBank/DDBJ databases">
        <title>Massive genome expansion in bonnet fungi (Mycena s.s.) driven by repeated elements and novel gene families across ecological guilds.</title>
        <authorList>
            <consortium name="Lawrence Berkeley National Laboratory"/>
            <person name="Harder C.B."/>
            <person name="Miyauchi S."/>
            <person name="Viragh M."/>
            <person name="Kuo A."/>
            <person name="Thoen E."/>
            <person name="Andreopoulos B."/>
            <person name="Lu D."/>
            <person name="Skrede I."/>
            <person name="Drula E."/>
            <person name="Henrissat B."/>
            <person name="Morin E."/>
            <person name="Kohler A."/>
            <person name="Barry K."/>
            <person name="LaButti K."/>
            <person name="Morin E."/>
            <person name="Salamov A."/>
            <person name="Lipzen A."/>
            <person name="Mereny Z."/>
            <person name="Hegedus B."/>
            <person name="Baldrian P."/>
            <person name="Stursova M."/>
            <person name="Weitz H."/>
            <person name="Taylor A."/>
            <person name="Grigoriev I.V."/>
            <person name="Nagy L.G."/>
            <person name="Martin F."/>
            <person name="Kauserud H."/>
        </authorList>
    </citation>
    <scope>NUCLEOTIDE SEQUENCE</scope>
    <source>
        <strain evidence="2">9144</strain>
    </source>
</reference>
<feature type="transmembrane region" description="Helical" evidence="1">
    <location>
        <begin position="72"/>
        <end position="99"/>
    </location>
</feature>
<dbReference type="Proteomes" id="UP001219525">
    <property type="component" value="Unassembled WGS sequence"/>
</dbReference>
<comment type="caution">
    <text evidence="2">The sequence shown here is derived from an EMBL/GenBank/DDBJ whole genome shotgun (WGS) entry which is preliminary data.</text>
</comment>
<dbReference type="PROSITE" id="PS51257">
    <property type="entry name" value="PROKAR_LIPOPROTEIN"/>
    <property type="match status" value="1"/>
</dbReference>